<reference evidence="11 12" key="1">
    <citation type="submission" date="2019-08" db="EMBL/GenBank/DDBJ databases">
        <title>Deep-cultivation of Planctomycetes and their phenomic and genomic characterization uncovers novel biology.</title>
        <authorList>
            <person name="Wiegand S."/>
            <person name="Jogler M."/>
            <person name="Boedeker C."/>
            <person name="Pinto D."/>
            <person name="Vollmers J."/>
            <person name="Rivas-Marin E."/>
            <person name="Kohn T."/>
            <person name="Peeters S.H."/>
            <person name="Heuer A."/>
            <person name="Rast P."/>
            <person name="Oberbeckmann S."/>
            <person name="Bunk B."/>
            <person name="Jeske O."/>
            <person name="Meyerdierks A."/>
            <person name="Storesund J.E."/>
            <person name="Kallscheuer N."/>
            <person name="Luecker S."/>
            <person name="Lage O.M."/>
            <person name="Pohl T."/>
            <person name="Merkel B.J."/>
            <person name="Hornburger P."/>
            <person name="Mueller R.-W."/>
            <person name="Bruemmer F."/>
            <person name="Labrenz M."/>
            <person name="Spormann A.M."/>
            <person name="Op den Camp H."/>
            <person name="Overmann J."/>
            <person name="Amann R."/>
            <person name="Jetten M.S.M."/>
            <person name="Mascher T."/>
            <person name="Medema M.H."/>
            <person name="Devos D.P."/>
            <person name="Kaster A.-K."/>
            <person name="Ovreas L."/>
            <person name="Rohde M."/>
            <person name="Galperin M.Y."/>
            <person name="Jogler C."/>
        </authorList>
    </citation>
    <scope>NUCLEOTIDE SEQUENCE [LARGE SCALE GENOMIC DNA]</scope>
    <source>
        <strain evidence="11 12">UC8</strain>
    </source>
</reference>
<dbReference type="PANTHER" id="PTHR30413">
    <property type="entry name" value="INNER MEMBRANE TRANSPORT PERMEASE"/>
    <property type="match status" value="1"/>
</dbReference>
<evidence type="ECO:0000256" key="1">
    <source>
        <dbReference type="ARBA" id="ARBA00004429"/>
    </source>
</evidence>
<dbReference type="Proteomes" id="UP000325286">
    <property type="component" value="Chromosome"/>
</dbReference>
<feature type="transmembrane region" description="Helical" evidence="9">
    <location>
        <begin position="49"/>
        <end position="71"/>
    </location>
</feature>
<dbReference type="Pfam" id="PF01061">
    <property type="entry name" value="ABC2_membrane"/>
    <property type="match status" value="1"/>
</dbReference>
<name>A0A5B9QMC0_9BACT</name>
<evidence type="ECO:0000256" key="8">
    <source>
        <dbReference type="ARBA" id="ARBA00023136"/>
    </source>
</evidence>
<keyword evidence="4 9" id="KW-1003">Cell membrane</keyword>
<feature type="transmembrane region" description="Helical" evidence="9">
    <location>
        <begin position="246"/>
        <end position="267"/>
    </location>
</feature>
<evidence type="ECO:0000256" key="2">
    <source>
        <dbReference type="ARBA" id="ARBA00007783"/>
    </source>
</evidence>
<dbReference type="EMBL" id="CP042914">
    <property type="protein sequence ID" value="QEG38645.1"/>
    <property type="molecule type" value="Genomic_DNA"/>
</dbReference>
<evidence type="ECO:0000313" key="11">
    <source>
        <dbReference type="EMBL" id="QEG38645.1"/>
    </source>
</evidence>
<dbReference type="AlphaFoldDB" id="A0A5B9QMC0"/>
<keyword evidence="6 9" id="KW-0812">Transmembrane</keyword>
<dbReference type="InterPro" id="IPR047817">
    <property type="entry name" value="ABC2_TM_bact-type"/>
</dbReference>
<evidence type="ECO:0000256" key="3">
    <source>
        <dbReference type="ARBA" id="ARBA00022448"/>
    </source>
</evidence>
<protein>
    <recommendedName>
        <fullName evidence="9">Transport permease protein</fullName>
    </recommendedName>
</protein>
<feature type="transmembrane region" description="Helical" evidence="9">
    <location>
        <begin position="159"/>
        <end position="181"/>
    </location>
</feature>
<evidence type="ECO:0000256" key="5">
    <source>
        <dbReference type="ARBA" id="ARBA00022519"/>
    </source>
</evidence>
<keyword evidence="3 9" id="KW-0813">Transport</keyword>
<gene>
    <name evidence="11" type="primary">tagG_1</name>
    <name evidence="11" type="ORF">UC8_06030</name>
</gene>
<proteinExistence type="inferred from homology"/>
<comment type="similarity">
    <text evidence="2 9">Belongs to the ABC-2 integral membrane protein family.</text>
</comment>
<dbReference type="GO" id="GO:0005886">
    <property type="term" value="C:plasma membrane"/>
    <property type="evidence" value="ECO:0007669"/>
    <property type="project" value="UniProtKB-SubCell"/>
</dbReference>
<evidence type="ECO:0000313" key="12">
    <source>
        <dbReference type="Proteomes" id="UP000325286"/>
    </source>
</evidence>
<organism evidence="11 12">
    <name type="scientific">Roseimaritima ulvae</name>
    <dbReference type="NCBI Taxonomy" id="980254"/>
    <lineage>
        <taxon>Bacteria</taxon>
        <taxon>Pseudomonadati</taxon>
        <taxon>Planctomycetota</taxon>
        <taxon>Planctomycetia</taxon>
        <taxon>Pirellulales</taxon>
        <taxon>Pirellulaceae</taxon>
        <taxon>Roseimaritima</taxon>
    </lineage>
</organism>
<evidence type="ECO:0000256" key="6">
    <source>
        <dbReference type="ARBA" id="ARBA00022692"/>
    </source>
</evidence>
<comment type="subcellular location">
    <subcellularLocation>
        <location evidence="1">Cell inner membrane</location>
        <topology evidence="1">Multi-pass membrane protein</topology>
    </subcellularLocation>
    <subcellularLocation>
        <location evidence="9">Cell membrane</location>
        <topology evidence="9">Multi-pass membrane protein</topology>
    </subcellularLocation>
</comment>
<evidence type="ECO:0000256" key="9">
    <source>
        <dbReference type="RuleBase" id="RU361157"/>
    </source>
</evidence>
<dbReference type="InterPro" id="IPR013525">
    <property type="entry name" value="ABC2_TM"/>
</dbReference>
<dbReference type="PROSITE" id="PS51012">
    <property type="entry name" value="ABC_TM2"/>
    <property type="match status" value="1"/>
</dbReference>
<feature type="transmembrane region" description="Helical" evidence="9">
    <location>
        <begin position="193"/>
        <end position="212"/>
    </location>
</feature>
<evidence type="ECO:0000256" key="7">
    <source>
        <dbReference type="ARBA" id="ARBA00022989"/>
    </source>
</evidence>
<dbReference type="GO" id="GO:0140359">
    <property type="term" value="F:ABC-type transporter activity"/>
    <property type="evidence" value="ECO:0007669"/>
    <property type="project" value="InterPro"/>
</dbReference>
<evidence type="ECO:0000256" key="4">
    <source>
        <dbReference type="ARBA" id="ARBA00022475"/>
    </source>
</evidence>
<sequence>MNSPTSKPITEILPESGWPSLGLRELWQYRDMLKLLVWRDFSSRYRQSFIGVGWALIRPIVSVVVFTIVFGKMVGVPSDDVPYPIFNFTGMLPWLFFAGVLATSSQSMTSGAALISKVYFPRLILPLSKIAGGLIDLAIQFALLAFMMFYFGVSPTPKLLAIPLFLIMAIMAALALGLLLTTVSVKYRDVHHVVPFLIQTWMWMTPVVYPSSMVDEKWRYLYGLNPLVGVVDGFRWSVLGSVDPDWRMMLISLVTTVVLMVFSLYYFRRTESKFADII</sequence>
<feature type="transmembrane region" description="Helical" evidence="9">
    <location>
        <begin position="91"/>
        <end position="115"/>
    </location>
</feature>
<evidence type="ECO:0000259" key="10">
    <source>
        <dbReference type="PROSITE" id="PS51012"/>
    </source>
</evidence>
<dbReference type="PANTHER" id="PTHR30413:SF8">
    <property type="entry name" value="TRANSPORT PERMEASE PROTEIN"/>
    <property type="match status" value="1"/>
</dbReference>
<feature type="domain" description="ABC transmembrane type-2" evidence="10">
    <location>
        <begin position="50"/>
        <end position="270"/>
    </location>
</feature>
<keyword evidence="8 9" id="KW-0472">Membrane</keyword>
<keyword evidence="12" id="KW-1185">Reference proteome</keyword>
<dbReference type="KEGG" id="rul:UC8_06030"/>
<feature type="transmembrane region" description="Helical" evidence="9">
    <location>
        <begin position="127"/>
        <end position="153"/>
    </location>
</feature>
<dbReference type="OrthoDB" id="9786910at2"/>
<accession>A0A5B9QMC0</accession>
<keyword evidence="7 9" id="KW-1133">Transmembrane helix</keyword>
<keyword evidence="5" id="KW-0997">Cell inner membrane</keyword>
<dbReference type="GO" id="GO:0015920">
    <property type="term" value="P:lipopolysaccharide transport"/>
    <property type="evidence" value="ECO:0007669"/>
    <property type="project" value="TreeGrafter"/>
</dbReference>
<dbReference type="RefSeq" id="WP_068142731.1">
    <property type="nucleotide sequence ID" value="NZ_CP042914.1"/>
</dbReference>